<dbReference type="RefSeq" id="WP_046220988.1">
    <property type="nucleotide sequence ID" value="NZ_JWYV01000010.1"/>
</dbReference>
<dbReference type="CDD" id="cd00009">
    <property type="entry name" value="AAA"/>
    <property type="match status" value="1"/>
</dbReference>
<dbReference type="PANTHER" id="PTHR32071:SF57">
    <property type="entry name" value="C4-DICARBOXYLATE TRANSPORT TRANSCRIPTIONAL REGULATORY PROTEIN DCTD"/>
    <property type="match status" value="1"/>
</dbReference>
<feature type="domain" description="Sigma-54 factor interaction" evidence="8">
    <location>
        <begin position="144"/>
        <end position="364"/>
    </location>
</feature>
<dbReference type="STRING" id="265726.KY46_12590"/>
<dbReference type="InterPro" id="IPR025662">
    <property type="entry name" value="Sigma_54_int_dom_ATP-bd_1"/>
</dbReference>
<dbReference type="PROSITE" id="PS00688">
    <property type="entry name" value="SIGMA54_INTERACT_3"/>
    <property type="match status" value="1"/>
</dbReference>
<dbReference type="Pfam" id="PF00072">
    <property type="entry name" value="Response_reg"/>
    <property type="match status" value="1"/>
</dbReference>
<evidence type="ECO:0000256" key="7">
    <source>
        <dbReference type="PROSITE-ProRule" id="PRU00169"/>
    </source>
</evidence>
<dbReference type="Gene3D" id="1.10.10.60">
    <property type="entry name" value="Homeodomain-like"/>
    <property type="match status" value="1"/>
</dbReference>
<dbReference type="InterPro" id="IPR011006">
    <property type="entry name" value="CheY-like_superfamily"/>
</dbReference>
<dbReference type="PANTHER" id="PTHR32071">
    <property type="entry name" value="TRANSCRIPTIONAL REGULATORY PROTEIN"/>
    <property type="match status" value="1"/>
</dbReference>
<dbReference type="InterPro" id="IPR002197">
    <property type="entry name" value="HTH_Fis"/>
</dbReference>
<dbReference type="InterPro" id="IPR058031">
    <property type="entry name" value="AAA_lid_NorR"/>
</dbReference>
<organism evidence="10 11">
    <name type="scientific">Photobacterium halotolerans</name>
    <dbReference type="NCBI Taxonomy" id="265726"/>
    <lineage>
        <taxon>Bacteria</taxon>
        <taxon>Pseudomonadati</taxon>
        <taxon>Pseudomonadota</taxon>
        <taxon>Gammaproteobacteria</taxon>
        <taxon>Vibrionales</taxon>
        <taxon>Vibrionaceae</taxon>
        <taxon>Photobacterium</taxon>
    </lineage>
</organism>
<dbReference type="PROSITE" id="PS00675">
    <property type="entry name" value="SIGMA54_INTERACT_1"/>
    <property type="match status" value="1"/>
</dbReference>
<dbReference type="SMART" id="SM00448">
    <property type="entry name" value="REC"/>
    <property type="match status" value="1"/>
</dbReference>
<keyword evidence="11" id="KW-1185">Reference proteome</keyword>
<keyword evidence="6" id="KW-0804">Transcription</keyword>
<reference evidence="10 11" key="1">
    <citation type="submission" date="2014-12" db="EMBL/GenBank/DDBJ databases">
        <title>Mercury Reductase activity and rhizosphere competence traits in the genome of root associated Photobacterium halotolerans MELD1.</title>
        <authorList>
            <person name="Mathew D.C."/>
            <person name="Huang C.-C."/>
        </authorList>
    </citation>
    <scope>NUCLEOTIDE SEQUENCE [LARGE SCALE GENOMIC DNA]</scope>
    <source>
        <strain evidence="10 11">MELD1</strain>
    </source>
</reference>
<proteinExistence type="predicted"/>
<dbReference type="PATRIC" id="fig|265726.11.peg.727"/>
<evidence type="ECO:0000256" key="3">
    <source>
        <dbReference type="ARBA" id="ARBA00022840"/>
    </source>
</evidence>
<gene>
    <name evidence="10" type="ORF">KY46_12590</name>
</gene>
<feature type="domain" description="Response regulatory" evidence="9">
    <location>
        <begin position="4"/>
        <end position="118"/>
    </location>
</feature>
<dbReference type="SUPFAM" id="SSF46689">
    <property type="entry name" value="Homeodomain-like"/>
    <property type="match status" value="1"/>
</dbReference>
<evidence type="ECO:0000256" key="5">
    <source>
        <dbReference type="ARBA" id="ARBA00023015"/>
    </source>
</evidence>
<dbReference type="OrthoDB" id="9804019at2"/>
<dbReference type="Pfam" id="PF00158">
    <property type="entry name" value="Sigma54_activat"/>
    <property type="match status" value="1"/>
</dbReference>
<dbReference type="InterPro" id="IPR009057">
    <property type="entry name" value="Homeodomain-like_sf"/>
</dbReference>
<dbReference type="EMBL" id="JWYV01000010">
    <property type="protein sequence ID" value="KKC99481.1"/>
    <property type="molecule type" value="Genomic_DNA"/>
</dbReference>
<dbReference type="Gene3D" id="3.40.50.2300">
    <property type="match status" value="1"/>
</dbReference>
<dbReference type="InterPro" id="IPR002078">
    <property type="entry name" value="Sigma_54_int"/>
</dbReference>
<feature type="modified residue" description="4-aspartylphosphate" evidence="7">
    <location>
        <position position="53"/>
    </location>
</feature>
<dbReference type="Pfam" id="PF02954">
    <property type="entry name" value="HTH_8"/>
    <property type="match status" value="1"/>
</dbReference>
<dbReference type="GO" id="GO:0006355">
    <property type="term" value="P:regulation of DNA-templated transcription"/>
    <property type="evidence" value="ECO:0007669"/>
    <property type="project" value="InterPro"/>
</dbReference>
<dbReference type="PROSITE" id="PS50110">
    <property type="entry name" value="RESPONSE_REGULATORY"/>
    <property type="match status" value="1"/>
</dbReference>
<keyword evidence="1 7" id="KW-0597">Phosphoprotein</keyword>
<keyword evidence="5" id="KW-0805">Transcription regulation</keyword>
<accession>A0A0F5VCF3</accession>
<dbReference type="SUPFAM" id="SSF52540">
    <property type="entry name" value="P-loop containing nucleoside triphosphate hydrolases"/>
    <property type="match status" value="1"/>
</dbReference>
<keyword evidence="2" id="KW-0547">Nucleotide-binding</keyword>
<dbReference type="GO" id="GO:0005524">
    <property type="term" value="F:ATP binding"/>
    <property type="evidence" value="ECO:0007669"/>
    <property type="project" value="UniProtKB-KW"/>
</dbReference>
<dbReference type="CDD" id="cd17549">
    <property type="entry name" value="REC_DctD-like"/>
    <property type="match status" value="1"/>
</dbReference>
<dbReference type="Gene3D" id="1.10.8.60">
    <property type="match status" value="1"/>
</dbReference>
<comment type="caution">
    <text evidence="10">The sequence shown here is derived from an EMBL/GenBank/DDBJ whole genome shotgun (WGS) entry which is preliminary data.</text>
</comment>
<evidence type="ECO:0000256" key="2">
    <source>
        <dbReference type="ARBA" id="ARBA00022741"/>
    </source>
</evidence>
<dbReference type="InterPro" id="IPR001789">
    <property type="entry name" value="Sig_transdc_resp-reg_receiver"/>
</dbReference>
<evidence type="ECO:0000313" key="11">
    <source>
        <dbReference type="Proteomes" id="UP000033633"/>
    </source>
</evidence>
<dbReference type="InterPro" id="IPR027417">
    <property type="entry name" value="P-loop_NTPase"/>
</dbReference>
<keyword evidence="3" id="KW-0067">ATP-binding</keyword>
<evidence type="ECO:0000256" key="4">
    <source>
        <dbReference type="ARBA" id="ARBA00023012"/>
    </source>
</evidence>
<sequence>MKPPVIFIDDEKAIRDSLGQTLELEDYQVQLFSSARQALSQFDNHFPGVIITDINMPGMDGMTFLQQALTIDAELPVIMLTGHGDISTAVDAMRIGAYDFLEKPFSTEHLLDVLKRACDKRELILENRELKKELASQSSPGPRILGNSLAIKQLRRSLYQLQENETTVLLEGEEGTGKRLVAQFIHDHSPRQHLPLISLKCQDLTEQQFEEMCFGHSPDGGKWADAEGSTLYLEHIDCLAPASQQRLLDQLTQAGQATQQGSHLKASDTRLIVSSSHSLDVLTAQGLFSDALFQRLRHCTLSLPPLRERKEDIELLCQNFIRTAASRYNIEAPLLSTEQKNKLLAYNWPGNVRELRTVSERLVLLGSQFDTQQTFELDAPLPSLSERVHQFEFTLISDALRRHNGRLKDVQSELALARKTLYDKMKKHGLDKQDFKE</sequence>
<dbReference type="Pfam" id="PF25601">
    <property type="entry name" value="AAA_lid_14"/>
    <property type="match status" value="1"/>
</dbReference>
<name>A0A0F5VCF3_9GAMM</name>
<evidence type="ECO:0000313" key="10">
    <source>
        <dbReference type="EMBL" id="KKC99481.1"/>
    </source>
</evidence>
<keyword evidence="4" id="KW-0902">Two-component regulatory system</keyword>
<evidence type="ECO:0000256" key="6">
    <source>
        <dbReference type="ARBA" id="ARBA00023163"/>
    </source>
</evidence>
<dbReference type="FunFam" id="3.40.50.2300:FF:000018">
    <property type="entry name" value="DNA-binding transcriptional regulator NtrC"/>
    <property type="match status" value="1"/>
</dbReference>
<protein>
    <submittedName>
        <fullName evidence="10">C4-dicarboxylate ABC transporter</fullName>
    </submittedName>
</protein>
<dbReference type="Proteomes" id="UP000033633">
    <property type="component" value="Unassembled WGS sequence"/>
</dbReference>
<dbReference type="GO" id="GO:0043565">
    <property type="term" value="F:sequence-specific DNA binding"/>
    <property type="evidence" value="ECO:0007669"/>
    <property type="project" value="InterPro"/>
</dbReference>
<dbReference type="GO" id="GO:0000160">
    <property type="term" value="P:phosphorelay signal transduction system"/>
    <property type="evidence" value="ECO:0007669"/>
    <property type="project" value="UniProtKB-KW"/>
</dbReference>
<evidence type="ECO:0000256" key="1">
    <source>
        <dbReference type="ARBA" id="ARBA00022553"/>
    </source>
</evidence>
<dbReference type="AlphaFoldDB" id="A0A0F5VCF3"/>
<evidence type="ECO:0000259" key="8">
    <source>
        <dbReference type="PROSITE" id="PS50045"/>
    </source>
</evidence>
<dbReference type="InterPro" id="IPR025944">
    <property type="entry name" value="Sigma_54_int_dom_CS"/>
</dbReference>
<dbReference type="SUPFAM" id="SSF52172">
    <property type="entry name" value="CheY-like"/>
    <property type="match status" value="1"/>
</dbReference>
<evidence type="ECO:0000259" key="9">
    <source>
        <dbReference type="PROSITE" id="PS50110"/>
    </source>
</evidence>
<dbReference type="PROSITE" id="PS50045">
    <property type="entry name" value="SIGMA54_INTERACT_4"/>
    <property type="match status" value="1"/>
</dbReference>
<dbReference type="Gene3D" id="3.40.50.300">
    <property type="entry name" value="P-loop containing nucleotide triphosphate hydrolases"/>
    <property type="match status" value="1"/>
</dbReference>